<sequence>MPIPEDLLFIRSEPPFGLFVPVGSTLTASPMDLVILLPWICYGPLIPVDAFLLHDRRESNKPSFSGPQSDLLHKMAAKLHSRFSSDYCEVSQHQSRTDRLGVSTGGSGIVRLHHPQAVRRGLEEENDGLENSGLERHNYNQEMRKMVTNTCCSDGDDGSLPVSPLSREEENTIQLMFNLDDSSEAFLPEERACRVGNDPNFLYPCDVDDLEEEKSSVVVDLEEEEERYVHQLFRGGGERFARKGEEGRWDCGPEKEKEGVDWDKGNRSKNKQTGNPVHTIPMLFTWICHKMTTCAMSDLVHIITNIRLPTVDAYGTRDIFILSASLLGLILKDNLKLTGSGIEIGLQSCTLKHCKIFLR</sequence>
<feature type="compositionally biased region" description="Basic and acidic residues" evidence="1">
    <location>
        <begin position="243"/>
        <end position="266"/>
    </location>
</feature>
<organism evidence="2 3">
    <name type="scientific">Rhamnella rubrinervis</name>
    <dbReference type="NCBI Taxonomy" id="2594499"/>
    <lineage>
        <taxon>Eukaryota</taxon>
        <taxon>Viridiplantae</taxon>
        <taxon>Streptophyta</taxon>
        <taxon>Embryophyta</taxon>
        <taxon>Tracheophyta</taxon>
        <taxon>Spermatophyta</taxon>
        <taxon>Magnoliopsida</taxon>
        <taxon>eudicotyledons</taxon>
        <taxon>Gunneridae</taxon>
        <taxon>Pentapetalae</taxon>
        <taxon>rosids</taxon>
        <taxon>fabids</taxon>
        <taxon>Rosales</taxon>
        <taxon>Rhamnaceae</taxon>
        <taxon>rhamnoid group</taxon>
        <taxon>Rhamneae</taxon>
        <taxon>Rhamnella</taxon>
    </lineage>
</organism>
<comment type="caution">
    <text evidence="2">The sequence shown here is derived from an EMBL/GenBank/DDBJ whole genome shotgun (WGS) entry which is preliminary data.</text>
</comment>
<name>A0A8K0HLL1_9ROSA</name>
<accession>A0A8K0HLL1</accession>
<evidence type="ECO:0000256" key="1">
    <source>
        <dbReference type="SAM" id="MobiDB-lite"/>
    </source>
</evidence>
<dbReference type="EMBL" id="VOIH02000002">
    <property type="protein sequence ID" value="KAF3453838.1"/>
    <property type="molecule type" value="Genomic_DNA"/>
</dbReference>
<evidence type="ECO:0000313" key="2">
    <source>
        <dbReference type="EMBL" id="KAF3453838.1"/>
    </source>
</evidence>
<reference evidence="2" key="1">
    <citation type="submission" date="2020-03" db="EMBL/GenBank/DDBJ databases">
        <title>A high-quality chromosome-level genome assembly of a woody plant with both climbing and erect habits, Rhamnella rubrinervis.</title>
        <authorList>
            <person name="Lu Z."/>
            <person name="Yang Y."/>
            <person name="Zhu X."/>
            <person name="Sun Y."/>
        </authorList>
    </citation>
    <scope>NUCLEOTIDE SEQUENCE</scope>
    <source>
        <strain evidence="2">BYM</strain>
        <tissue evidence="2">Leaf</tissue>
    </source>
</reference>
<feature type="region of interest" description="Disordered" evidence="1">
    <location>
        <begin position="243"/>
        <end position="274"/>
    </location>
</feature>
<proteinExistence type="predicted"/>
<evidence type="ECO:0000313" key="3">
    <source>
        <dbReference type="Proteomes" id="UP000796880"/>
    </source>
</evidence>
<gene>
    <name evidence="2" type="ORF">FNV43_RR04279</name>
</gene>
<keyword evidence="3" id="KW-1185">Reference proteome</keyword>
<protein>
    <submittedName>
        <fullName evidence="2">Uncharacterized protein</fullName>
    </submittedName>
</protein>
<dbReference type="Proteomes" id="UP000796880">
    <property type="component" value="Unassembled WGS sequence"/>
</dbReference>
<dbReference type="AlphaFoldDB" id="A0A8K0HLL1"/>